<dbReference type="Gene3D" id="1.20.1050.10">
    <property type="match status" value="1"/>
</dbReference>
<dbReference type="SUPFAM" id="SSF47616">
    <property type="entry name" value="GST C-terminal domain-like"/>
    <property type="match status" value="1"/>
</dbReference>
<dbReference type="InterPro" id="IPR004045">
    <property type="entry name" value="Glutathione_S-Trfase_N"/>
</dbReference>
<organism evidence="2 3">
    <name type="scientific">Acidiphilium acidophilum</name>
    <name type="common">Thiobacillus acidophilus</name>
    <dbReference type="NCBI Taxonomy" id="76588"/>
    <lineage>
        <taxon>Bacteria</taxon>
        <taxon>Pseudomonadati</taxon>
        <taxon>Pseudomonadota</taxon>
        <taxon>Alphaproteobacteria</taxon>
        <taxon>Acetobacterales</taxon>
        <taxon>Acidocellaceae</taxon>
        <taxon>Acidiphilium</taxon>
    </lineage>
</organism>
<accession>A0AAW9DQP5</accession>
<feature type="domain" description="GST N-terminal" evidence="1">
    <location>
        <begin position="16"/>
        <end position="96"/>
    </location>
</feature>
<dbReference type="PANTHER" id="PTHR42673:SF4">
    <property type="entry name" value="MALEYLACETOACETATE ISOMERASE"/>
    <property type="match status" value="1"/>
</dbReference>
<dbReference type="AlphaFoldDB" id="A0AAW9DQP5"/>
<keyword evidence="3" id="KW-1185">Reference proteome</keyword>
<comment type="caution">
    <text evidence="2">The sequence shown here is derived from an EMBL/GenBank/DDBJ whole genome shotgun (WGS) entry which is preliminary data.</text>
</comment>
<protein>
    <submittedName>
        <fullName evidence="2">Glutathione S-transferase</fullName>
    </submittedName>
</protein>
<dbReference type="CDD" id="cd03194">
    <property type="entry name" value="GST_C_3"/>
    <property type="match status" value="1"/>
</dbReference>
<evidence type="ECO:0000259" key="1">
    <source>
        <dbReference type="PROSITE" id="PS50404"/>
    </source>
</evidence>
<evidence type="ECO:0000313" key="2">
    <source>
        <dbReference type="EMBL" id="MDX5931333.1"/>
    </source>
</evidence>
<proteinExistence type="predicted"/>
<dbReference type="GO" id="GO:0016034">
    <property type="term" value="F:maleylacetoacetate isomerase activity"/>
    <property type="evidence" value="ECO:0007669"/>
    <property type="project" value="TreeGrafter"/>
</dbReference>
<name>A0AAW9DQP5_ACIAO</name>
<dbReference type="Proteomes" id="UP001279553">
    <property type="component" value="Unassembled WGS sequence"/>
</dbReference>
<dbReference type="InterPro" id="IPR036282">
    <property type="entry name" value="Glutathione-S-Trfase_C_sf"/>
</dbReference>
<dbReference type="InterPro" id="IPR036249">
    <property type="entry name" value="Thioredoxin-like_sf"/>
</dbReference>
<dbReference type="GO" id="GO:0004364">
    <property type="term" value="F:glutathione transferase activity"/>
    <property type="evidence" value="ECO:0007669"/>
    <property type="project" value="TreeGrafter"/>
</dbReference>
<dbReference type="EMBL" id="JAWXYB010000018">
    <property type="protein sequence ID" value="MDX5931333.1"/>
    <property type="molecule type" value="Genomic_DNA"/>
</dbReference>
<dbReference type="GO" id="GO:0006559">
    <property type="term" value="P:L-phenylalanine catabolic process"/>
    <property type="evidence" value="ECO:0007669"/>
    <property type="project" value="TreeGrafter"/>
</dbReference>
<gene>
    <name evidence="2" type="ORF">SIL87_11200</name>
</gene>
<dbReference type="Gene3D" id="3.40.30.10">
    <property type="entry name" value="Glutaredoxin"/>
    <property type="match status" value="1"/>
</dbReference>
<dbReference type="Pfam" id="PF13409">
    <property type="entry name" value="GST_N_2"/>
    <property type="match status" value="1"/>
</dbReference>
<evidence type="ECO:0000313" key="3">
    <source>
        <dbReference type="Proteomes" id="UP001279553"/>
    </source>
</evidence>
<dbReference type="GO" id="GO:0006749">
    <property type="term" value="P:glutathione metabolic process"/>
    <property type="evidence" value="ECO:0007669"/>
    <property type="project" value="TreeGrafter"/>
</dbReference>
<reference evidence="2 3" key="1">
    <citation type="submission" date="2023-11" db="EMBL/GenBank/DDBJ databases">
        <title>MicrobeMod: A computational toolkit for identifying prokaryotic methylation and restriction-modification with nanopore sequencing.</title>
        <authorList>
            <person name="Crits-Christoph A."/>
            <person name="Kang S.C."/>
            <person name="Lee H."/>
            <person name="Ostrov N."/>
        </authorList>
    </citation>
    <scope>NUCLEOTIDE SEQUENCE [LARGE SCALE GENOMIC DNA]</scope>
    <source>
        <strain evidence="2 3">DSMZ 700</strain>
    </source>
</reference>
<dbReference type="PANTHER" id="PTHR42673">
    <property type="entry name" value="MALEYLACETOACETATE ISOMERASE"/>
    <property type="match status" value="1"/>
</dbReference>
<dbReference type="SUPFAM" id="SSF52833">
    <property type="entry name" value="Thioredoxin-like"/>
    <property type="match status" value="1"/>
</dbReference>
<sequence>MSPSPPSPARRRKVPARLAISSRNYSSWCLRGFLLARLSGIDFIVEPAAADDPQARAELLMRTSSILLPCLIDGDVTVWDSIAIAEYLNETYPAAGMLPADPVSRARCRSISGEMHAGFAALRASLPMNIRAHRPGFTVWSGAQADIDRITTIWRDCFAGSPGTYLFGATPCIADAMFAPVASRFKTYDVPLDAVCTAYVETIFAWPDMAEWIADAEVERDTITELDLEF</sequence>
<dbReference type="RefSeq" id="WP_319614252.1">
    <property type="nucleotide sequence ID" value="NZ_JAWXYB010000018.1"/>
</dbReference>
<dbReference type="Pfam" id="PF13410">
    <property type="entry name" value="GST_C_2"/>
    <property type="match status" value="1"/>
</dbReference>
<dbReference type="PROSITE" id="PS50404">
    <property type="entry name" value="GST_NTER"/>
    <property type="match status" value="1"/>
</dbReference>